<evidence type="ECO:0000313" key="3">
    <source>
        <dbReference type="Proteomes" id="UP000324222"/>
    </source>
</evidence>
<keyword evidence="1" id="KW-0732">Signal</keyword>
<accession>A0A5B7IGP4</accession>
<feature type="chain" id="PRO_5023017889" evidence="1">
    <location>
        <begin position="16"/>
        <end position="121"/>
    </location>
</feature>
<evidence type="ECO:0000256" key="1">
    <source>
        <dbReference type="SAM" id="SignalP"/>
    </source>
</evidence>
<dbReference type="Proteomes" id="UP000324222">
    <property type="component" value="Unassembled WGS sequence"/>
</dbReference>
<organism evidence="2 3">
    <name type="scientific">Portunus trituberculatus</name>
    <name type="common">Swimming crab</name>
    <name type="synonym">Neptunus trituberculatus</name>
    <dbReference type="NCBI Taxonomy" id="210409"/>
    <lineage>
        <taxon>Eukaryota</taxon>
        <taxon>Metazoa</taxon>
        <taxon>Ecdysozoa</taxon>
        <taxon>Arthropoda</taxon>
        <taxon>Crustacea</taxon>
        <taxon>Multicrustacea</taxon>
        <taxon>Malacostraca</taxon>
        <taxon>Eumalacostraca</taxon>
        <taxon>Eucarida</taxon>
        <taxon>Decapoda</taxon>
        <taxon>Pleocyemata</taxon>
        <taxon>Brachyura</taxon>
        <taxon>Eubrachyura</taxon>
        <taxon>Portunoidea</taxon>
        <taxon>Portunidae</taxon>
        <taxon>Portuninae</taxon>
        <taxon>Portunus</taxon>
    </lineage>
</organism>
<protein>
    <submittedName>
        <fullName evidence="2">Uncharacterized protein</fullName>
    </submittedName>
</protein>
<dbReference type="AlphaFoldDB" id="A0A5B7IGP4"/>
<proteinExistence type="predicted"/>
<reference evidence="2 3" key="1">
    <citation type="submission" date="2019-05" db="EMBL/GenBank/DDBJ databases">
        <title>Another draft genome of Portunus trituberculatus and its Hox gene families provides insights of decapod evolution.</title>
        <authorList>
            <person name="Jeong J.-H."/>
            <person name="Song I."/>
            <person name="Kim S."/>
            <person name="Choi T."/>
            <person name="Kim D."/>
            <person name="Ryu S."/>
            <person name="Kim W."/>
        </authorList>
    </citation>
    <scope>NUCLEOTIDE SEQUENCE [LARGE SCALE GENOMIC DNA]</scope>
    <source>
        <tissue evidence="2">Muscle</tissue>
    </source>
</reference>
<dbReference type="EMBL" id="VSRR010051972">
    <property type="protein sequence ID" value="MPC79744.1"/>
    <property type="molecule type" value="Genomic_DNA"/>
</dbReference>
<keyword evidence="3" id="KW-1185">Reference proteome</keyword>
<gene>
    <name evidence="2" type="ORF">E2C01_074288</name>
</gene>
<feature type="signal peptide" evidence="1">
    <location>
        <begin position="1"/>
        <end position="15"/>
    </location>
</feature>
<evidence type="ECO:0000313" key="2">
    <source>
        <dbReference type="EMBL" id="MPC79744.1"/>
    </source>
</evidence>
<comment type="caution">
    <text evidence="2">The sequence shown here is derived from an EMBL/GenBank/DDBJ whole genome shotgun (WGS) entry which is preliminary data.</text>
</comment>
<sequence length="121" mass="13154">MAIFHWFLFSSSGLAQESIATVGELGMDRLQLSSSCINIHSGALDASSSHHTDLNGYQDASRFSAMEEVRNSLSSAVASLFFLCSLVRGLLQLLLPLMQLLSVGLLSHHSALPRDWNMTST</sequence>
<name>A0A5B7IGP4_PORTR</name>